<keyword evidence="2" id="KW-0812">Transmembrane</keyword>
<feature type="transmembrane region" description="Helical" evidence="2">
    <location>
        <begin position="63"/>
        <end position="86"/>
    </location>
</feature>
<evidence type="ECO:0000313" key="3">
    <source>
        <dbReference type="EMBL" id="CAG9334368.1"/>
    </source>
</evidence>
<dbReference type="Proteomes" id="UP001162131">
    <property type="component" value="Unassembled WGS sequence"/>
</dbReference>
<feature type="transmembrane region" description="Helical" evidence="2">
    <location>
        <begin position="29"/>
        <end position="51"/>
    </location>
</feature>
<accession>A0AAU9K5Q4</accession>
<dbReference type="EMBL" id="CAJZBQ010000058">
    <property type="protein sequence ID" value="CAG9334368.1"/>
    <property type="molecule type" value="Genomic_DNA"/>
</dbReference>
<dbReference type="AlphaFoldDB" id="A0AAU9K5Q4"/>
<keyword evidence="4" id="KW-1185">Reference proteome</keyword>
<comment type="caution">
    <text evidence="3">The sequence shown here is derived from an EMBL/GenBank/DDBJ whole genome shotgun (WGS) entry which is preliminary data.</text>
</comment>
<feature type="compositionally biased region" description="Polar residues" evidence="1">
    <location>
        <begin position="221"/>
        <end position="231"/>
    </location>
</feature>
<feature type="region of interest" description="Disordered" evidence="1">
    <location>
        <begin position="358"/>
        <end position="377"/>
    </location>
</feature>
<evidence type="ECO:0000313" key="4">
    <source>
        <dbReference type="Proteomes" id="UP001162131"/>
    </source>
</evidence>
<feature type="compositionally biased region" description="Polar residues" evidence="1">
    <location>
        <begin position="270"/>
        <end position="286"/>
    </location>
</feature>
<evidence type="ECO:0000256" key="1">
    <source>
        <dbReference type="SAM" id="MobiDB-lite"/>
    </source>
</evidence>
<feature type="transmembrane region" description="Helical" evidence="2">
    <location>
        <begin position="101"/>
        <end position="124"/>
    </location>
</feature>
<feature type="region of interest" description="Disordered" evidence="1">
    <location>
        <begin position="211"/>
        <end position="286"/>
    </location>
</feature>
<reference evidence="3" key="1">
    <citation type="submission" date="2021-09" db="EMBL/GenBank/DDBJ databases">
        <authorList>
            <consortium name="AG Swart"/>
            <person name="Singh M."/>
            <person name="Singh A."/>
            <person name="Seah K."/>
            <person name="Emmerich C."/>
        </authorList>
    </citation>
    <scope>NUCLEOTIDE SEQUENCE</scope>
    <source>
        <strain evidence="3">ATCC30299</strain>
    </source>
</reference>
<proteinExistence type="predicted"/>
<feature type="compositionally biased region" description="Polar residues" evidence="1">
    <location>
        <begin position="364"/>
        <end position="377"/>
    </location>
</feature>
<organism evidence="3 4">
    <name type="scientific">Blepharisma stoltei</name>
    <dbReference type="NCBI Taxonomy" id="1481888"/>
    <lineage>
        <taxon>Eukaryota</taxon>
        <taxon>Sar</taxon>
        <taxon>Alveolata</taxon>
        <taxon>Ciliophora</taxon>
        <taxon>Postciliodesmatophora</taxon>
        <taxon>Heterotrichea</taxon>
        <taxon>Heterotrichida</taxon>
        <taxon>Blepharismidae</taxon>
        <taxon>Blepharisma</taxon>
    </lineage>
</organism>
<sequence length="377" mass="42416">MESNSSLSQNNPDAGLSSNPEPMNYYGSFIFPIFTLLLATTCLATAIYTIIHNSNLIKNSYIPEYLFVSGIVLLIDFSMMLIQSIFKKHRIVCRSKLLSQIIGWLLLIGYSSLIIIGFIFCLHLDDKINNSKDSGLSIAFFSTYCFIVFRAAIEILSFIILKVLQKAFKKNETGELLYEVVTGDASPPTTNRKSAIDLNFEEHNKYIHEREDKEKIISKNGIDSNSNSRNTSYRDGESTPGSPDVKSLNQWNSQSTENKNKENSEENSTPTHSSSNPLATSQLTSSELYNESHEIKLFSNYKQGDVDKIIPSSSLIEDCKEPEIVGYEEQVEVYTLIPQSIVEREAKENSSVRILRTSEHEKTNSSLSLSFQGKTFS</sequence>
<keyword evidence="2" id="KW-0472">Membrane</keyword>
<keyword evidence="2" id="KW-1133">Transmembrane helix</keyword>
<evidence type="ECO:0000256" key="2">
    <source>
        <dbReference type="SAM" id="Phobius"/>
    </source>
</evidence>
<protein>
    <submittedName>
        <fullName evidence="3">Uncharacterized protein</fullName>
    </submittedName>
</protein>
<gene>
    <name evidence="3" type="ORF">BSTOLATCC_MIC60987</name>
</gene>
<feature type="transmembrane region" description="Helical" evidence="2">
    <location>
        <begin position="136"/>
        <end position="161"/>
    </location>
</feature>
<name>A0AAU9K5Q4_9CILI</name>